<comment type="caution">
    <text evidence="4">The sequence shown here is derived from an EMBL/GenBank/DDBJ whole genome shotgun (WGS) entry which is preliminary data.</text>
</comment>
<reference evidence="4 5" key="1">
    <citation type="submission" date="2018-08" db="EMBL/GenBank/DDBJ databases">
        <title>Muricauda nanhaiensis sp. nov., isolated from seawater of the South China Sea.</title>
        <authorList>
            <person name="Dang Y."/>
        </authorList>
    </citation>
    <scope>NUCLEOTIDE SEQUENCE [LARGE SCALE GENOMIC DNA]</scope>
    <source>
        <strain evidence="4 5">SM1704</strain>
    </source>
</reference>
<dbReference type="PROSITE" id="PS51257">
    <property type="entry name" value="PROKAR_LIPOPROTEIN"/>
    <property type="match status" value="1"/>
</dbReference>
<feature type="signal peptide" evidence="2">
    <location>
        <begin position="1"/>
        <end position="23"/>
    </location>
</feature>
<evidence type="ECO:0000313" key="4">
    <source>
        <dbReference type="EMBL" id="RDY60167.1"/>
    </source>
</evidence>
<evidence type="ECO:0000313" key="5">
    <source>
        <dbReference type="Proteomes" id="UP000261828"/>
    </source>
</evidence>
<proteinExistence type="predicted"/>
<dbReference type="PANTHER" id="PTHR46825">
    <property type="entry name" value="D-ALANYL-D-ALANINE-CARBOXYPEPTIDASE/ENDOPEPTIDASE AMPH"/>
    <property type="match status" value="1"/>
</dbReference>
<feature type="region of interest" description="Disordered" evidence="1">
    <location>
        <begin position="27"/>
        <end position="58"/>
    </location>
</feature>
<dbReference type="InterPro" id="IPR050491">
    <property type="entry name" value="AmpC-like"/>
</dbReference>
<organism evidence="4 5">
    <name type="scientific">Flagellimonas nanhaiensis</name>
    <dbReference type="NCBI Taxonomy" id="2292706"/>
    <lineage>
        <taxon>Bacteria</taxon>
        <taxon>Pseudomonadati</taxon>
        <taxon>Bacteroidota</taxon>
        <taxon>Flavobacteriia</taxon>
        <taxon>Flavobacteriales</taxon>
        <taxon>Flavobacteriaceae</taxon>
        <taxon>Flagellimonas</taxon>
    </lineage>
</organism>
<feature type="chain" id="PRO_5016804086" evidence="2">
    <location>
        <begin position="24"/>
        <end position="411"/>
    </location>
</feature>
<dbReference type="Pfam" id="PF00144">
    <property type="entry name" value="Beta-lactamase"/>
    <property type="match status" value="1"/>
</dbReference>
<keyword evidence="2" id="KW-0732">Signal</keyword>
<keyword evidence="5" id="KW-1185">Reference proteome</keyword>
<feature type="compositionally biased region" description="Pro residues" evidence="1">
    <location>
        <begin position="42"/>
        <end position="54"/>
    </location>
</feature>
<feature type="domain" description="Beta-lactamase-related" evidence="3">
    <location>
        <begin position="64"/>
        <end position="383"/>
    </location>
</feature>
<evidence type="ECO:0000259" key="3">
    <source>
        <dbReference type="Pfam" id="PF00144"/>
    </source>
</evidence>
<dbReference type="InterPro" id="IPR001466">
    <property type="entry name" value="Beta-lactam-related"/>
</dbReference>
<dbReference type="Gene3D" id="3.40.710.10">
    <property type="entry name" value="DD-peptidase/beta-lactamase superfamily"/>
    <property type="match status" value="1"/>
</dbReference>
<dbReference type="InterPro" id="IPR012338">
    <property type="entry name" value="Beta-lactam/transpept-like"/>
</dbReference>
<dbReference type="RefSeq" id="WP_116184776.1">
    <property type="nucleotide sequence ID" value="NZ_QTJX01000002.1"/>
</dbReference>
<dbReference type="InterPro" id="IPR018247">
    <property type="entry name" value="EF_Hand_1_Ca_BS"/>
</dbReference>
<dbReference type="PANTHER" id="PTHR46825:SF9">
    <property type="entry name" value="BETA-LACTAMASE-RELATED DOMAIN-CONTAINING PROTEIN"/>
    <property type="match status" value="1"/>
</dbReference>
<dbReference type="SUPFAM" id="SSF56601">
    <property type="entry name" value="beta-lactamase/transpeptidase-like"/>
    <property type="match status" value="1"/>
</dbReference>
<protein>
    <submittedName>
        <fullName evidence="4">Class A beta-lactamase-related serine hydrolase</fullName>
    </submittedName>
</protein>
<dbReference type="OrthoDB" id="9793489at2"/>
<name>A0A371JRQ0_9FLAO</name>
<dbReference type="EMBL" id="QTJX01000002">
    <property type="protein sequence ID" value="RDY60167.1"/>
    <property type="molecule type" value="Genomic_DNA"/>
</dbReference>
<dbReference type="GO" id="GO:0016787">
    <property type="term" value="F:hydrolase activity"/>
    <property type="evidence" value="ECO:0007669"/>
    <property type="project" value="UniProtKB-KW"/>
</dbReference>
<keyword evidence="4" id="KW-0378">Hydrolase</keyword>
<evidence type="ECO:0000256" key="2">
    <source>
        <dbReference type="SAM" id="SignalP"/>
    </source>
</evidence>
<sequence>MRTPLFRLLLRFTTAFFVLIALSCSSEDTDPTPDPDIGSTPDPNPNPNPNPDPDPVSQNDIALVDDAVAAFMQKYDVPGAAIAVSVNEKMVYTKGYGFSNTTNSTATKTDDVFRLASITKVFTSTAIWKLIDENQLSLDDKVFGPTGILGDDFGTASLTADELNITIDHLLMNEAGGWAASSGGDPIDYQPQLNSDDFIEYVLNNWDLSHAPGESYHYSNTGYWLLARIIEKVSGQSYEDYIANLISSTGITSFKVTTYRQEDREPNEVEYYGTEADSPYIYTIASRRDGDGGGVISAPDLLRFLSAIDGFSNRQDIISPSAINLRKQVSEHQPNFGKGIGIWQSENLLFFTGSFPGTRTWFMIGENGKSAVILLNYRRTDVVDFDFELQDLLLEMIKNNSLPWQTDLDQF</sequence>
<dbReference type="Proteomes" id="UP000261828">
    <property type="component" value="Unassembled WGS sequence"/>
</dbReference>
<dbReference type="PROSITE" id="PS00018">
    <property type="entry name" value="EF_HAND_1"/>
    <property type="match status" value="1"/>
</dbReference>
<dbReference type="AlphaFoldDB" id="A0A371JRQ0"/>
<accession>A0A371JRQ0</accession>
<gene>
    <name evidence="4" type="ORF">DX873_12620</name>
</gene>
<evidence type="ECO:0000256" key="1">
    <source>
        <dbReference type="SAM" id="MobiDB-lite"/>
    </source>
</evidence>